<feature type="compositionally biased region" description="Basic and acidic residues" evidence="2">
    <location>
        <begin position="444"/>
        <end position="454"/>
    </location>
</feature>
<dbReference type="InterPro" id="IPR000742">
    <property type="entry name" value="EGF"/>
</dbReference>
<feature type="domain" description="EGF-like" evidence="3">
    <location>
        <begin position="158"/>
        <end position="188"/>
    </location>
</feature>
<comment type="caution">
    <text evidence="4">The sequence shown here is derived from an EMBL/GenBank/DDBJ whole genome shotgun (WGS) entry which is preliminary data.</text>
</comment>
<dbReference type="PANTHER" id="PTHR24043">
    <property type="entry name" value="SCAVENGER RECEPTOR CLASS F"/>
    <property type="match status" value="1"/>
</dbReference>
<dbReference type="Gene3D" id="2.170.300.10">
    <property type="entry name" value="Tie2 ligand-binding domain superfamily"/>
    <property type="match status" value="1"/>
</dbReference>
<feature type="compositionally biased region" description="Basic and acidic residues" evidence="2">
    <location>
        <begin position="349"/>
        <end position="364"/>
    </location>
</feature>
<evidence type="ECO:0000256" key="2">
    <source>
        <dbReference type="SAM" id="MobiDB-lite"/>
    </source>
</evidence>
<organism evidence="4 5">
    <name type="scientific">Batillaria attramentaria</name>
    <dbReference type="NCBI Taxonomy" id="370345"/>
    <lineage>
        <taxon>Eukaryota</taxon>
        <taxon>Metazoa</taxon>
        <taxon>Spiralia</taxon>
        <taxon>Lophotrochozoa</taxon>
        <taxon>Mollusca</taxon>
        <taxon>Gastropoda</taxon>
        <taxon>Caenogastropoda</taxon>
        <taxon>Sorbeoconcha</taxon>
        <taxon>Cerithioidea</taxon>
        <taxon>Batillariidae</taxon>
        <taxon>Batillaria</taxon>
    </lineage>
</organism>
<feature type="domain" description="EGF-like" evidence="3">
    <location>
        <begin position="290"/>
        <end position="325"/>
    </location>
</feature>
<evidence type="ECO:0000259" key="3">
    <source>
        <dbReference type="SMART" id="SM00181"/>
    </source>
</evidence>
<feature type="region of interest" description="Disordered" evidence="2">
    <location>
        <begin position="344"/>
        <end position="468"/>
    </location>
</feature>
<dbReference type="AlphaFoldDB" id="A0ABD0K3L9"/>
<feature type="domain" description="EGF-like" evidence="3">
    <location>
        <begin position="250"/>
        <end position="279"/>
    </location>
</feature>
<feature type="compositionally biased region" description="Polar residues" evidence="2">
    <location>
        <begin position="425"/>
        <end position="441"/>
    </location>
</feature>
<dbReference type="EMBL" id="JACVVK020000254">
    <property type="protein sequence ID" value="KAK7481911.1"/>
    <property type="molecule type" value="Genomic_DNA"/>
</dbReference>
<keyword evidence="5" id="KW-1185">Reference proteome</keyword>
<name>A0ABD0K3L9_9CAEN</name>
<gene>
    <name evidence="4" type="ORF">BaRGS_00026819</name>
</gene>
<keyword evidence="1" id="KW-0245">EGF-like domain</keyword>
<proteinExistence type="predicted"/>
<feature type="domain" description="EGF-like" evidence="3">
    <location>
        <begin position="199"/>
        <end position="235"/>
    </location>
</feature>
<feature type="non-terminal residue" evidence="4">
    <location>
        <position position="468"/>
    </location>
</feature>
<sequence length="468" mass="51132">MGNTSVTVDDQTCFNITDVRYLPEKIVKSCHTKLTGWKVRLSRFLPVSSTFGNTLNLCELQVWVCKPGHYGDRCFYTCSSKCQGGQTKCDSNGDCTDECDATHYGSDCREKCGHCYGGERCNPYTGVCPRGCAAGWGPDDKCQTRCSRGTYGRDCRNTCSKGCVDNTCHLVTGECSCRAGWKQDPKCETGCDDTHYGPDCQEECGHCYGGKRCNPNTGVCPTGCAAGYGPDQHCKTRCEVGTYGPSCQGKCSEGCASDCDDMSGHCDCKPGWQHSDKCETKCHSRTYGHNCNMTCGYCAGSSVCEQDTGHCTQGCADGFWGDNCHGGGIERRLEMFVRNRVSLPLQNMEHNRQPDSNDNRRNPDGEGDQTYDVCQPPPSPVEGRRSSPVNVGDNRGQATPGHATHVMQPLADIKWSSESRDASPYANNAQNSSVYENSADPSDNYEKPDLRPNRDTGIYTPLKATARK</sequence>
<protein>
    <recommendedName>
        <fullName evidence="3">EGF-like domain-containing protein</fullName>
    </recommendedName>
</protein>
<dbReference type="Proteomes" id="UP001519460">
    <property type="component" value="Unassembled WGS sequence"/>
</dbReference>
<dbReference type="PANTHER" id="PTHR24043:SF8">
    <property type="entry name" value="EGF-LIKE DOMAIN-CONTAINING PROTEIN"/>
    <property type="match status" value="1"/>
</dbReference>
<dbReference type="SMART" id="SM00181">
    <property type="entry name" value="EGF"/>
    <property type="match status" value="4"/>
</dbReference>
<evidence type="ECO:0000313" key="4">
    <source>
        <dbReference type="EMBL" id="KAK7481911.1"/>
    </source>
</evidence>
<accession>A0ABD0K3L9</accession>
<evidence type="ECO:0000256" key="1">
    <source>
        <dbReference type="ARBA" id="ARBA00022536"/>
    </source>
</evidence>
<evidence type="ECO:0000313" key="5">
    <source>
        <dbReference type="Proteomes" id="UP001519460"/>
    </source>
</evidence>
<reference evidence="4 5" key="1">
    <citation type="journal article" date="2023" name="Sci. Data">
        <title>Genome assembly of the Korean intertidal mud-creeper Batillaria attramentaria.</title>
        <authorList>
            <person name="Patra A.K."/>
            <person name="Ho P.T."/>
            <person name="Jun S."/>
            <person name="Lee S.J."/>
            <person name="Kim Y."/>
            <person name="Won Y.J."/>
        </authorList>
    </citation>
    <scope>NUCLEOTIDE SEQUENCE [LARGE SCALE GENOMIC DNA]</scope>
    <source>
        <strain evidence="4">Wonlab-2016</strain>
    </source>
</reference>
<dbReference type="InterPro" id="IPR042635">
    <property type="entry name" value="MEGF10/SREC1/2-like"/>
</dbReference>